<dbReference type="SUPFAM" id="SSF81442">
    <property type="entry name" value="Cytochrome c oxidase subunit I-like"/>
    <property type="match status" value="1"/>
</dbReference>
<dbReference type="Proteomes" id="UP000253606">
    <property type="component" value="Chromosome"/>
</dbReference>
<evidence type="ECO:0000313" key="2">
    <source>
        <dbReference type="Proteomes" id="UP000253606"/>
    </source>
</evidence>
<dbReference type="EMBL" id="CP030840">
    <property type="protein sequence ID" value="AXC12569.1"/>
    <property type="molecule type" value="Genomic_DNA"/>
</dbReference>
<proteinExistence type="predicted"/>
<keyword evidence="2" id="KW-1185">Reference proteome</keyword>
<dbReference type="AlphaFoldDB" id="A0A2Z5G0K4"/>
<dbReference type="OrthoDB" id="9803294at2"/>
<dbReference type="RefSeq" id="WP_114207746.1">
    <property type="nucleotide sequence ID" value="NZ_CP030840.1"/>
</dbReference>
<dbReference type="Gene3D" id="1.20.210.10">
    <property type="entry name" value="Cytochrome c oxidase-like, subunit I domain"/>
    <property type="match status" value="1"/>
</dbReference>
<sequence>MGLGYFLVAIYLVWSLRYGSIAGDNPWNAAGLEWHTSSPPIRENFTEIPTVDHEAYNYEEIDAALRNRSVAAD</sequence>
<dbReference type="InterPro" id="IPR036927">
    <property type="entry name" value="Cyt_c_oxase-like_su1_sf"/>
</dbReference>
<organism evidence="1 2">
    <name type="scientific">Acidisarcina polymorpha</name>
    <dbReference type="NCBI Taxonomy" id="2211140"/>
    <lineage>
        <taxon>Bacteria</taxon>
        <taxon>Pseudomonadati</taxon>
        <taxon>Acidobacteriota</taxon>
        <taxon>Terriglobia</taxon>
        <taxon>Terriglobales</taxon>
        <taxon>Acidobacteriaceae</taxon>
        <taxon>Acidisarcina</taxon>
    </lineage>
</organism>
<dbReference type="KEGG" id="abas:ACPOL_3276"/>
<name>A0A2Z5G0K4_9BACT</name>
<reference evidence="1 2" key="1">
    <citation type="journal article" date="2018" name="Front. Microbiol.">
        <title>Hydrolytic Capabilities as a Key to Environmental Success: Chitinolytic and Cellulolytic Acidobacteria From Acidic Sub-arctic Soils and Boreal Peatlands.</title>
        <authorList>
            <person name="Belova S.E."/>
            <person name="Ravin N.V."/>
            <person name="Pankratov T.A."/>
            <person name="Rakitin A.L."/>
            <person name="Ivanova A.A."/>
            <person name="Beletsky A.V."/>
            <person name="Mardanov A.V."/>
            <person name="Sinninghe Damste J.S."/>
            <person name="Dedysh S.N."/>
        </authorList>
    </citation>
    <scope>NUCLEOTIDE SEQUENCE [LARGE SCALE GENOMIC DNA]</scope>
    <source>
        <strain evidence="1 2">SBC82</strain>
    </source>
</reference>
<gene>
    <name evidence="1" type="ORF">ACPOL_3276</name>
</gene>
<protein>
    <submittedName>
        <fullName evidence="1">Cytochrome c oxidase polypeptide I</fullName>
    </submittedName>
</protein>
<evidence type="ECO:0000313" key="1">
    <source>
        <dbReference type="EMBL" id="AXC12569.1"/>
    </source>
</evidence>
<accession>A0A2Z5G0K4</accession>